<feature type="transmembrane region" description="Helical" evidence="1">
    <location>
        <begin position="21"/>
        <end position="44"/>
    </location>
</feature>
<evidence type="ECO:0000313" key="3">
    <source>
        <dbReference type="Proteomes" id="UP001162318"/>
    </source>
</evidence>
<dbReference type="EMBL" id="JAOCKX010000006">
    <property type="protein sequence ID" value="MDH2130683.1"/>
    <property type="molecule type" value="Genomic_DNA"/>
</dbReference>
<dbReference type="RefSeq" id="WP_279728552.1">
    <property type="nucleotide sequence ID" value="NZ_JAOCKX010000006.1"/>
</dbReference>
<keyword evidence="1" id="KW-1133">Transmembrane helix</keyword>
<comment type="caution">
    <text evidence="2">The sequence shown here is derived from an EMBL/GenBank/DDBJ whole genome shotgun (WGS) entry which is preliminary data.</text>
</comment>
<reference evidence="2" key="1">
    <citation type="submission" date="2022-09" db="EMBL/GenBank/DDBJ databases">
        <title>Intensive care unit water sources are persistently colonized with multi-drug resistant bacteria and are the site of extensive horizontal gene transfer of antibiotic resistance genes.</title>
        <authorList>
            <person name="Diorio-Toth L."/>
        </authorList>
    </citation>
    <scope>NUCLEOTIDE SEQUENCE</scope>
    <source>
        <strain evidence="2">GD03659</strain>
    </source>
</reference>
<protein>
    <submittedName>
        <fullName evidence="2">Uncharacterized protein</fullName>
    </submittedName>
</protein>
<keyword evidence="1" id="KW-0812">Transmembrane</keyword>
<evidence type="ECO:0000256" key="1">
    <source>
        <dbReference type="SAM" id="Phobius"/>
    </source>
</evidence>
<proteinExistence type="predicted"/>
<sequence>MVRARRARHGAAKIPAMPWAWIVLLGAVLFAEIGGLYAIILVQFDVGFEAVAGPRMAKPADRAAPAPAPLPRNP</sequence>
<gene>
    <name evidence="2" type="ORF">N5J77_06065</name>
</gene>
<organism evidence="2 3">
    <name type="scientific">Sphingobium yanoikuyae</name>
    <name type="common">Sphingomonas yanoikuyae</name>
    <dbReference type="NCBI Taxonomy" id="13690"/>
    <lineage>
        <taxon>Bacteria</taxon>
        <taxon>Pseudomonadati</taxon>
        <taxon>Pseudomonadota</taxon>
        <taxon>Alphaproteobacteria</taxon>
        <taxon>Sphingomonadales</taxon>
        <taxon>Sphingomonadaceae</taxon>
        <taxon>Sphingobium</taxon>
    </lineage>
</organism>
<accession>A0AA42WU49</accession>
<name>A0AA42WU49_SPHYA</name>
<evidence type="ECO:0000313" key="2">
    <source>
        <dbReference type="EMBL" id="MDH2130683.1"/>
    </source>
</evidence>
<dbReference type="AlphaFoldDB" id="A0AA42WU49"/>
<keyword evidence="1" id="KW-0472">Membrane</keyword>
<dbReference type="Proteomes" id="UP001162318">
    <property type="component" value="Unassembled WGS sequence"/>
</dbReference>